<evidence type="ECO:0000256" key="2">
    <source>
        <dbReference type="SAM" id="MobiDB-lite"/>
    </source>
</evidence>
<dbReference type="PANTHER" id="PTHR37329:SF1">
    <property type="entry name" value="KINETOCHORE PROTEIN SOS7"/>
    <property type="match status" value="1"/>
</dbReference>
<dbReference type="PANTHER" id="PTHR37329">
    <property type="entry name" value="KINETOCHORE PROTEIN SOS7"/>
    <property type="match status" value="1"/>
</dbReference>
<name>A0A9P1GVY1_9PEZI</name>
<reference evidence="3" key="1">
    <citation type="submission" date="2022-11" db="EMBL/GenBank/DDBJ databases">
        <authorList>
            <person name="Scott C."/>
            <person name="Bruce N."/>
        </authorList>
    </citation>
    <scope>NUCLEOTIDE SEQUENCE</scope>
</reference>
<feature type="coiled-coil region" evidence="1">
    <location>
        <begin position="162"/>
        <end position="196"/>
    </location>
</feature>
<keyword evidence="4" id="KW-1185">Reference proteome</keyword>
<dbReference type="Proteomes" id="UP000838763">
    <property type="component" value="Unassembled WGS sequence"/>
</dbReference>
<protein>
    <submittedName>
        <fullName evidence="3">Uncharacterized protein</fullName>
    </submittedName>
</protein>
<evidence type="ECO:0000256" key="1">
    <source>
        <dbReference type="SAM" id="Coils"/>
    </source>
</evidence>
<organism evidence="3 4">
    <name type="scientific">Parascedosporium putredinis</name>
    <dbReference type="NCBI Taxonomy" id="1442378"/>
    <lineage>
        <taxon>Eukaryota</taxon>
        <taxon>Fungi</taxon>
        <taxon>Dikarya</taxon>
        <taxon>Ascomycota</taxon>
        <taxon>Pezizomycotina</taxon>
        <taxon>Sordariomycetes</taxon>
        <taxon>Hypocreomycetidae</taxon>
        <taxon>Microascales</taxon>
        <taxon>Microascaceae</taxon>
        <taxon>Parascedosporium</taxon>
    </lineage>
</organism>
<proteinExistence type="predicted"/>
<accession>A0A9P1GVY1</accession>
<dbReference type="AlphaFoldDB" id="A0A9P1GVY1"/>
<dbReference type="OrthoDB" id="18959at2759"/>
<evidence type="ECO:0000313" key="4">
    <source>
        <dbReference type="Proteomes" id="UP000838763"/>
    </source>
</evidence>
<keyword evidence="1" id="KW-0175">Coiled coil</keyword>
<gene>
    <name evidence="3" type="ORF">PPNO1_LOCUS768</name>
</gene>
<dbReference type="GO" id="GO:0034501">
    <property type="term" value="P:protein localization to kinetochore"/>
    <property type="evidence" value="ECO:0007669"/>
    <property type="project" value="InterPro"/>
</dbReference>
<dbReference type="InterPro" id="IPR037475">
    <property type="entry name" value="Sos7"/>
</dbReference>
<sequence length="243" mass="27730">MASEVDKVLAALEELQSTPLSIITLSELIPKGGQNADDPRTRSSDASSSSLTEATTPASLEDDLEHYRELFSKLRFSYENLALEKENLRAKKALKDMKIEMTEMVAELERKGKDLSKKYEIVSAQTIQLRELPGKIDELEAKIAELGALRTPGQDPNLSLPLSRTLELVEERKAEMSQLDRELEQLRAQLPRKIRNWSVSKPRGQEEERERFGGVEDDLEERARWWRASEAILRQALDIQEKE</sequence>
<comment type="caution">
    <text evidence="3">The sequence shown here is derived from an EMBL/GenBank/DDBJ whole genome shotgun (WGS) entry which is preliminary data.</text>
</comment>
<dbReference type="EMBL" id="CALLCH030000001">
    <property type="protein sequence ID" value="CAI4210973.1"/>
    <property type="molecule type" value="Genomic_DNA"/>
</dbReference>
<feature type="region of interest" description="Disordered" evidence="2">
    <location>
        <begin position="28"/>
        <end position="62"/>
    </location>
</feature>
<dbReference type="GO" id="GO:0051315">
    <property type="term" value="P:attachment of mitotic spindle microtubules to kinetochore"/>
    <property type="evidence" value="ECO:0007669"/>
    <property type="project" value="TreeGrafter"/>
</dbReference>
<feature type="coiled-coil region" evidence="1">
    <location>
        <begin position="80"/>
        <end position="125"/>
    </location>
</feature>
<evidence type="ECO:0000313" key="3">
    <source>
        <dbReference type="EMBL" id="CAI4210973.1"/>
    </source>
</evidence>
<dbReference type="GO" id="GO:0000776">
    <property type="term" value="C:kinetochore"/>
    <property type="evidence" value="ECO:0007669"/>
    <property type="project" value="InterPro"/>
</dbReference>
<feature type="compositionally biased region" description="Low complexity" evidence="2">
    <location>
        <begin position="44"/>
        <end position="59"/>
    </location>
</feature>